<dbReference type="EMBL" id="CAEZTA010000003">
    <property type="protein sequence ID" value="CAB4548493.1"/>
    <property type="molecule type" value="Genomic_DNA"/>
</dbReference>
<dbReference type="EMBL" id="CAFBNQ010000105">
    <property type="protein sequence ID" value="CAB4962327.1"/>
    <property type="molecule type" value="Genomic_DNA"/>
</dbReference>
<evidence type="ECO:0000256" key="1">
    <source>
        <dbReference type="SAM" id="Phobius"/>
    </source>
</evidence>
<evidence type="ECO:0000313" key="3">
    <source>
        <dbReference type="EMBL" id="CAB4962327.1"/>
    </source>
</evidence>
<keyword evidence="1" id="KW-0812">Transmembrane</keyword>
<protein>
    <submittedName>
        <fullName evidence="2">Unannotated protein</fullName>
    </submittedName>
</protein>
<sequence length="104" mass="11186">MKLIASLLLGIAAGVAAVFLHLYLPPFGLALACVGTFTAIWAVGRKFGKRRYKLIAALAWFYIFARASTFGTGKEIFIQGDTLGNNFLFFAFIALALAIALPAN</sequence>
<dbReference type="EMBL" id="CAFBQR010000077">
    <property type="protein sequence ID" value="CAB5063250.1"/>
    <property type="molecule type" value="Genomic_DNA"/>
</dbReference>
<dbReference type="AlphaFoldDB" id="A0A6J6CE21"/>
<dbReference type="PROSITE" id="PS51257">
    <property type="entry name" value="PROKAR_LIPOPROTEIN"/>
    <property type="match status" value="1"/>
</dbReference>
<reference evidence="2" key="1">
    <citation type="submission" date="2020-05" db="EMBL/GenBank/DDBJ databases">
        <authorList>
            <person name="Chiriac C."/>
            <person name="Salcher M."/>
            <person name="Ghai R."/>
            <person name="Kavagutti S V."/>
        </authorList>
    </citation>
    <scope>NUCLEOTIDE SEQUENCE</scope>
</reference>
<proteinExistence type="predicted"/>
<keyword evidence="1" id="KW-0472">Membrane</keyword>
<name>A0A6J6CE21_9ZZZZ</name>
<evidence type="ECO:0000313" key="4">
    <source>
        <dbReference type="EMBL" id="CAB5063250.1"/>
    </source>
</evidence>
<evidence type="ECO:0000313" key="2">
    <source>
        <dbReference type="EMBL" id="CAB4548493.1"/>
    </source>
</evidence>
<organism evidence="2">
    <name type="scientific">freshwater metagenome</name>
    <dbReference type="NCBI Taxonomy" id="449393"/>
    <lineage>
        <taxon>unclassified sequences</taxon>
        <taxon>metagenomes</taxon>
        <taxon>ecological metagenomes</taxon>
    </lineage>
</organism>
<feature type="transmembrane region" description="Helical" evidence="1">
    <location>
        <begin position="27"/>
        <end position="44"/>
    </location>
</feature>
<gene>
    <name evidence="2" type="ORF">UFOPK1541_00061</name>
    <name evidence="3" type="ORF">UFOPK3861_00872</name>
    <name evidence="4" type="ORF">UFOPK4348_00502</name>
</gene>
<feature type="transmembrane region" description="Helical" evidence="1">
    <location>
        <begin position="83"/>
        <end position="103"/>
    </location>
</feature>
<keyword evidence="1" id="KW-1133">Transmembrane helix</keyword>
<accession>A0A6J6CE21</accession>